<dbReference type="EMBL" id="LAZR01001003">
    <property type="protein sequence ID" value="KKN52833.1"/>
    <property type="molecule type" value="Genomic_DNA"/>
</dbReference>
<name>A0A0F9UGW8_9ZZZZ</name>
<gene>
    <name evidence="1" type="ORF">LCGC14_0608840</name>
</gene>
<accession>A0A0F9UGW8</accession>
<sequence>MIKVRVRDLIELLAKMDWDSVVTIAGVGGTIKVVESVTSKTRIDIYATGITIDKFNRRWKLPSSELCDECGQPHLYGNCNHKKLTRKEVMDLGGVTK</sequence>
<proteinExistence type="predicted"/>
<protein>
    <submittedName>
        <fullName evidence="1">Uncharacterized protein</fullName>
    </submittedName>
</protein>
<organism evidence="1">
    <name type="scientific">marine sediment metagenome</name>
    <dbReference type="NCBI Taxonomy" id="412755"/>
    <lineage>
        <taxon>unclassified sequences</taxon>
        <taxon>metagenomes</taxon>
        <taxon>ecological metagenomes</taxon>
    </lineage>
</organism>
<evidence type="ECO:0000313" key="1">
    <source>
        <dbReference type="EMBL" id="KKN52833.1"/>
    </source>
</evidence>
<comment type="caution">
    <text evidence="1">The sequence shown here is derived from an EMBL/GenBank/DDBJ whole genome shotgun (WGS) entry which is preliminary data.</text>
</comment>
<dbReference type="AlphaFoldDB" id="A0A0F9UGW8"/>
<reference evidence="1" key="1">
    <citation type="journal article" date="2015" name="Nature">
        <title>Complex archaea that bridge the gap between prokaryotes and eukaryotes.</title>
        <authorList>
            <person name="Spang A."/>
            <person name="Saw J.H."/>
            <person name="Jorgensen S.L."/>
            <person name="Zaremba-Niedzwiedzka K."/>
            <person name="Martijn J."/>
            <person name="Lind A.E."/>
            <person name="van Eijk R."/>
            <person name="Schleper C."/>
            <person name="Guy L."/>
            <person name="Ettema T.J."/>
        </authorList>
    </citation>
    <scope>NUCLEOTIDE SEQUENCE</scope>
</reference>